<dbReference type="InterPro" id="IPR047057">
    <property type="entry name" value="MerR_fam"/>
</dbReference>
<evidence type="ECO:0000259" key="2">
    <source>
        <dbReference type="PROSITE" id="PS50937"/>
    </source>
</evidence>
<dbReference type="RefSeq" id="WP_196415968.1">
    <property type="nucleotide sequence ID" value="NZ_JADQTO010000010.1"/>
</dbReference>
<dbReference type="SUPFAM" id="SSF55136">
    <property type="entry name" value="Probable bacterial effector-binding domain"/>
    <property type="match status" value="1"/>
</dbReference>
<sequence>MTDLIPIGRFSRMTRLSIKALRFYDEQGMLKPLRVDPSSGYRFYSRVQANRAEAIRILRSTGMPIDEIREVLAEDDPELTGKRLDMHRERLLERLAEQERMLRFLERLIDRGEGVMPYHVTVKQVEPRFVAALRLRISLATAGADVQRGFGTLVQAVTAAGAGPTCKPFVIHHDVVDEQTDGDIEICIPVKPGTAFPDGPVRATEIPGGQVAATVHRGPYAEISPAYHYVTGWIQEQGHQHAGPPREIYLNDPQSVTQDDLLTEVQFPIGYA</sequence>
<proteinExistence type="predicted"/>
<dbReference type="Gene3D" id="3.20.80.10">
    <property type="entry name" value="Regulatory factor, effector binding domain"/>
    <property type="match status" value="1"/>
</dbReference>
<dbReference type="InterPro" id="IPR010499">
    <property type="entry name" value="AraC_E-bd"/>
</dbReference>
<keyword evidence="4" id="KW-1185">Reference proteome</keyword>
<dbReference type="GO" id="GO:0003677">
    <property type="term" value="F:DNA binding"/>
    <property type="evidence" value="ECO:0007669"/>
    <property type="project" value="UniProtKB-KW"/>
</dbReference>
<dbReference type="InterPro" id="IPR000551">
    <property type="entry name" value="MerR-type_HTH_dom"/>
</dbReference>
<dbReference type="EMBL" id="JADQTO010000010">
    <property type="protein sequence ID" value="MBG0564186.1"/>
    <property type="molecule type" value="Genomic_DNA"/>
</dbReference>
<name>A0A931CB78_9ACTN</name>
<dbReference type="SMART" id="SM00422">
    <property type="entry name" value="HTH_MERR"/>
    <property type="match status" value="1"/>
</dbReference>
<organism evidence="3 4">
    <name type="scientific">Actinoplanes aureus</name>
    <dbReference type="NCBI Taxonomy" id="2792083"/>
    <lineage>
        <taxon>Bacteria</taxon>
        <taxon>Bacillati</taxon>
        <taxon>Actinomycetota</taxon>
        <taxon>Actinomycetes</taxon>
        <taxon>Micromonosporales</taxon>
        <taxon>Micromonosporaceae</taxon>
        <taxon>Actinoplanes</taxon>
    </lineage>
</organism>
<dbReference type="SMART" id="SM00871">
    <property type="entry name" value="AraC_E_bind"/>
    <property type="match status" value="1"/>
</dbReference>
<accession>A0A931CB78</accession>
<evidence type="ECO:0000256" key="1">
    <source>
        <dbReference type="ARBA" id="ARBA00023125"/>
    </source>
</evidence>
<dbReference type="Gene3D" id="1.10.1660.10">
    <property type="match status" value="1"/>
</dbReference>
<keyword evidence="1" id="KW-0238">DNA-binding</keyword>
<comment type="caution">
    <text evidence="3">The sequence shown here is derived from an EMBL/GenBank/DDBJ whole genome shotgun (WGS) entry which is preliminary data.</text>
</comment>
<dbReference type="PANTHER" id="PTHR30204">
    <property type="entry name" value="REDOX-CYCLING DRUG-SENSING TRANSCRIPTIONAL ACTIVATOR SOXR"/>
    <property type="match status" value="1"/>
</dbReference>
<dbReference type="PANTHER" id="PTHR30204:SF97">
    <property type="entry name" value="MERR FAMILY REGULATORY PROTEIN"/>
    <property type="match status" value="1"/>
</dbReference>
<dbReference type="SUPFAM" id="SSF46955">
    <property type="entry name" value="Putative DNA-binding domain"/>
    <property type="match status" value="1"/>
</dbReference>
<dbReference type="Proteomes" id="UP000598146">
    <property type="component" value="Unassembled WGS sequence"/>
</dbReference>
<dbReference type="InterPro" id="IPR029442">
    <property type="entry name" value="GyrI-like"/>
</dbReference>
<reference evidence="3" key="1">
    <citation type="submission" date="2020-11" db="EMBL/GenBank/DDBJ databases">
        <title>Isolation and identification of active actinomycetes.</title>
        <authorList>
            <person name="Sun X."/>
        </authorList>
    </citation>
    <scope>NUCLEOTIDE SEQUENCE</scope>
    <source>
        <strain evidence="3">NEAU-A11</strain>
    </source>
</reference>
<dbReference type="GO" id="GO:0003700">
    <property type="term" value="F:DNA-binding transcription factor activity"/>
    <property type="evidence" value="ECO:0007669"/>
    <property type="project" value="InterPro"/>
</dbReference>
<evidence type="ECO:0000313" key="3">
    <source>
        <dbReference type="EMBL" id="MBG0564186.1"/>
    </source>
</evidence>
<dbReference type="InterPro" id="IPR011256">
    <property type="entry name" value="Reg_factor_effector_dom_sf"/>
</dbReference>
<dbReference type="PROSITE" id="PS50937">
    <property type="entry name" value="HTH_MERR_2"/>
    <property type="match status" value="1"/>
</dbReference>
<dbReference type="AlphaFoldDB" id="A0A931CB78"/>
<evidence type="ECO:0000313" key="4">
    <source>
        <dbReference type="Proteomes" id="UP000598146"/>
    </source>
</evidence>
<protein>
    <submittedName>
        <fullName evidence="3">MerR family transcriptional regulator</fullName>
    </submittedName>
</protein>
<dbReference type="Pfam" id="PF06445">
    <property type="entry name" value="GyrI-like"/>
    <property type="match status" value="1"/>
</dbReference>
<dbReference type="InterPro" id="IPR009061">
    <property type="entry name" value="DNA-bd_dom_put_sf"/>
</dbReference>
<dbReference type="Pfam" id="PF13411">
    <property type="entry name" value="MerR_1"/>
    <property type="match status" value="1"/>
</dbReference>
<gene>
    <name evidence="3" type="ORF">I4J89_22325</name>
</gene>
<feature type="domain" description="HTH merR-type" evidence="2">
    <location>
        <begin position="4"/>
        <end position="74"/>
    </location>
</feature>
<dbReference type="CDD" id="cd01107">
    <property type="entry name" value="HTH_BmrR"/>
    <property type="match status" value="1"/>
</dbReference>
<dbReference type="PROSITE" id="PS00552">
    <property type="entry name" value="HTH_MERR_1"/>
    <property type="match status" value="1"/>
</dbReference>